<comment type="caution">
    <text evidence="1">The sequence shown here is derived from an EMBL/GenBank/DDBJ whole genome shotgun (WGS) entry which is preliminary data.</text>
</comment>
<keyword evidence="2" id="KW-1185">Reference proteome</keyword>
<evidence type="ECO:0000313" key="2">
    <source>
        <dbReference type="Proteomes" id="UP001235840"/>
    </source>
</evidence>
<dbReference type="SUPFAM" id="SSF47413">
    <property type="entry name" value="lambda repressor-like DNA-binding domains"/>
    <property type="match status" value="1"/>
</dbReference>
<protein>
    <submittedName>
        <fullName evidence="1">Plasmid maintenance system antidote protein VapI</fullName>
    </submittedName>
</protein>
<evidence type="ECO:0000313" key="1">
    <source>
        <dbReference type="EMBL" id="MDQ0167551.1"/>
    </source>
</evidence>
<dbReference type="EMBL" id="JAUSTY010000017">
    <property type="protein sequence ID" value="MDQ0167551.1"/>
    <property type="molecule type" value="Genomic_DNA"/>
</dbReference>
<dbReference type="RefSeq" id="WP_307396553.1">
    <property type="nucleotide sequence ID" value="NZ_BAAADK010000008.1"/>
</dbReference>
<reference evidence="1 2" key="1">
    <citation type="submission" date="2023-07" db="EMBL/GenBank/DDBJ databases">
        <title>Genomic Encyclopedia of Type Strains, Phase IV (KMG-IV): sequencing the most valuable type-strain genomes for metagenomic binning, comparative biology and taxonomic classification.</title>
        <authorList>
            <person name="Goeker M."/>
        </authorList>
    </citation>
    <scope>NUCLEOTIDE SEQUENCE [LARGE SCALE GENOMIC DNA]</scope>
    <source>
        <strain evidence="1 2">DSM 12751</strain>
    </source>
</reference>
<dbReference type="NCBIfam" id="NF038310">
    <property type="entry name" value="lysogeny_AimR"/>
    <property type="match status" value="1"/>
</dbReference>
<organism evidence="1 2">
    <name type="scientific">Caldalkalibacillus horti</name>
    <dbReference type="NCBI Taxonomy" id="77523"/>
    <lineage>
        <taxon>Bacteria</taxon>
        <taxon>Bacillati</taxon>
        <taxon>Bacillota</taxon>
        <taxon>Bacilli</taxon>
        <taxon>Bacillales</taxon>
        <taxon>Bacillaceae</taxon>
        <taxon>Caldalkalibacillus</taxon>
    </lineage>
</organism>
<accession>A0ABT9W2T6</accession>
<dbReference type="InterPro" id="IPR047705">
    <property type="entry name" value="AimR-like"/>
</dbReference>
<sequence length="382" mass="45297">MLPKKILHALEQREDIGQRVLSQVAGVNESTISRYLHGYEELNFESALKIVKLLFPDQEKELMQEYVLTQKSRNARYALEYCTMNRLPAHCEQIIDILASSSNPIDKEWATLYRFTRIQNQQQLHPLELLKQIEIFNPKQLEVQILKTIIKAYIFVELNDYQSLKLYMKDIEISIANVKSSFMQNCLNIRVGLIMNYATLYGNDIPKARHYSHLVINQHYFPHVKALAFHHLGHSYLFEDYKKANQYLSLAYKSFIENNNETLAYSSQLTLSFIQSYWRIERDFPFELKGHKEKTEYIYYLIQLRETDQAKQVMDEIDVKDLSNWSKGFYYYFQGLLSGEKDAFYHSVDYFRRAGDAFHRRLPIDELKRMNENAILIKIFSN</sequence>
<proteinExistence type="predicted"/>
<gene>
    <name evidence="1" type="ORF">J2S11_003476</name>
</gene>
<dbReference type="InterPro" id="IPR010982">
    <property type="entry name" value="Lambda_DNA-bd_dom_sf"/>
</dbReference>
<dbReference type="Pfam" id="PF22871">
    <property type="entry name" value="AimR"/>
    <property type="match status" value="1"/>
</dbReference>
<dbReference type="Proteomes" id="UP001235840">
    <property type="component" value="Unassembled WGS sequence"/>
</dbReference>
<name>A0ABT9W2T6_9BACI</name>